<dbReference type="Proteomes" id="UP000756132">
    <property type="component" value="Chromosome 3"/>
</dbReference>
<protein>
    <recommendedName>
        <fullName evidence="4">Coagulation factor 5/8 type domain-containing protein</fullName>
    </recommendedName>
</protein>
<evidence type="ECO:0000256" key="1">
    <source>
        <dbReference type="SAM" id="SignalP"/>
    </source>
</evidence>
<dbReference type="RefSeq" id="XP_047759511.1">
    <property type="nucleotide sequence ID" value="XM_047907307.1"/>
</dbReference>
<organism evidence="2 3">
    <name type="scientific">Passalora fulva</name>
    <name type="common">Tomato leaf mold</name>
    <name type="synonym">Cladosporium fulvum</name>
    <dbReference type="NCBI Taxonomy" id="5499"/>
    <lineage>
        <taxon>Eukaryota</taxon>
        <taxon>Fungi</taxon>
        <taxon>Dikarya</taxon>
        <taxon>Ascomycota</taxon>
        <taxon>Pezizomycotina</taxon>
        <taxon>Dothideomycetes</taxon>
        <taxon>Dothideomycetidae</taxon>
        <taxon>Mycosphaerellales</taxon>
        <taxon>Mycosphaerellaceae</taxon>
        <taxon>Fulvia</taxon>
    </lineage>
</organism>
<dbReference type="OMA" id="WGLDAVN"/>
<name>A0A9Q8LD21_PASFU</name>
<dbReference type="OrthoDB" id="5186230at2759"/>
<dbReference type="EMBL" id="CP090165">
    <property type="protein sequence ID" value="UJO15145.1"/>
    <property type="molecule type" value="Genomic_DNA"/>
</dbReference>
<sequence>MFSKTNKLAALGATLFFAGHAIAEEIKAIYLFGNVSNSNTQAIKTSGFNAAIIFALNLKDNGDIVYPAITAGDVETPLVTNGVYVGGSAYSDLVSGYKTGDTTIDRTEVTVGPYTTIQSLVNSAGTGADTYLAKSLAALKSAWNLDAVNNDDESLYDVSSTVKLGELLGNIGFKYTTAPYTNIGFWQTITEQINAKTAGLLDRTYLQCYDGGAGNDPADWQNALGMKIVPLLWVTNNAKPSDGKTPAQMKSQFTTWLNEDQIAGGGLWNQYDIEQTKTPYSDYSDVLNSVFG</sequence>
<accession>A0A9Q8LD21</accession>
<proteinExistence type="predicted"/>
<dbReference type="GeneID" id="71988037"/>
<keyword evidence="3" id="KW-1185">Reference proteome</keyword>
<reference evidence="2" key="2">
    <citation type="journal article" date="2022" name="Microb. Genom.">
        <title>A chromosome-scale genome assembly of the tomato pathogen Cladosporium fulvum reveals a compartmentalized genome architecture and the presence of a dispensable chromosome.</title>
        <authorList>
            <person name="Zaccaron A.Z."/>
            <person name="Chen L.H."/>
            <person name="Samaras A."/>
            <person name="Stergiopoulos I."/>
        </authorList>
    </citation>
    <scope>NUCLEOTIDE SEQUENCE</scope>
    <source>
        <strain evidence="2">Race5_Kim</strain>
    </source>
</reference>
<dbReference type="KEGG" id="ffu:CLAFUR5_08159"/>
<evidence type="ECO:0000313" key="3">
    <source>
        <dbReference type="Proteomes" id="UP000756132"/>
    </source>
</evidence>
<gene>
    <name evidence="2" type="ORF">CLAFUR5_08159</name>
</gene>
<dbReference type="AlphaFoldDB" id="A0A9Q8LD21"/>
<feature type="signal peptide" evidence="1">
    <location>
        <begin position="1"/>
        <end position="23"/>
    </location>
</feature>
<reference evidence="2" key="1">
    <citation type="submission" date="2021-12" db="EMBL/GenBank/DDBJ databases">
        <authorList>
            <person name="Zaccaron A."/>
            <person name="Stergiopoulos I."/>
        </authorList>
    </citation>
    <scope>NUCLEOTIDE SEQUENCE</scope>
    <source>
        <strain evidence="2">Race5_Kim</strain>
    </source>
</reference>
<evidence type="ECO:0000313" key="2">
    <source>
        <dbReference type="EMBL" id="UJO15145.1"/>
    </source>
</evidence>
<feature type="chain" id="PRO_5040376112" description="Coagulation factor 5/8 type domain-containing protein" evidence="1">
    <location>
        <begin position="24"/>
        <end position="292"/>
    </location>
</feature>
<evidence type="ECO:0008006" key="4">
    <source>
        <dbReference type="Google" id="ProtNLM"/>
    </source>
</evidence>
<keyword evidence="1" id="KW-0732">Signal</keyword>